<feature type="transmembrane region" description="Helical" evidence="1">
    <location>
        <begin position="136"/>
        <end position="156"/>
    </location>
</feature>
<dbReference type="Pfam" id="PF01569">
    <property type="entry name" value="PAP2"/>
    <property type="match status" value="1"/>
</dbReference>
<dbReference type="CDD" id="cd03392">
    <property type="entry name" value="PAP2_like_2"/>
    <property type="match status" value="1"/>
</dbReference>
<dbReference type="InterPro" id="IPR036938">
    <property type="entry name" value="PAP2/HPO_sf"/>
</dbReference>
<reference evidence="4" key="1">
    <citation type="submission" date="2017-05" db="EMBL/GenBank/DDBJ databases">
        <title>Physiological properties and genetic analysis related to exopolysaccharide production of fresh-water unicellular cyanobacterium Aphanothece sacrum, Suizenji Nori, that has been cultured as a food source in Japan.</title>
        <authorList>
            <person name="Kanesaki Y."/>
            <person name="Yoshikawa S."/>
            <person name="Ohki K."/>
        </authorList>
    </citation>
    <scope>NUCLEOTIDE SEQUENCE [LARGE SCALE GENOMIC DNA]</scope>
    <source>
        <strain evidence="4">FPU1</strain>
    </source>
</reference>
<dbReference type="SUPFAM" id="SSF48317">
    <property type="entry name" value="Acid phosphatase/Vanadium-dependent haloperoxidase"/>
    <property type="match status" value="1"/>
</dbReference>
<gene>
    <name evidence="3" type="ORF">AsFPU1_1977</name>
</gene>
<evidence type="ECO:0000313" key="4">
    <source>
        <dbReference type="Proteomes" id="UP000287247"/>
    </source>
</evidence>
<dbReference type="Proteomes" id="UP000287247">
    <property type="component" value="Unassembled WGS sequence"/>
</dbReference>
<accession>A0A401IH58</accession>
<dbReference type="SMART" id="SM00014">
    <property type="entry name" value="acidPPc"/>
    <property type="match status" value="1"/>
</dbReference>
<organism evidence="3 4">
    <name type="scientific">Aphanothece sacrum FPU1</name>
    <dbReference type="NCBI Taxonomy" id="1920663"/>
    <lineage>
        <taxon>Bacteria</taxon>
        <taxon>Bacillati</taxon>
        <taxon>Cyanobacteriota</taxon>
        <taxon>Cyanophyceae</taxon>
        <taxon>Oscillatoriophycideae</taxon>
        <taxon>Chroococcales</taxon>
        <taxon>Aphanothecaceae</taxon>
        <taxon>Aphanothece</taxon>
    </lineage>
</organism>
<feature type="domain" description="Phosphatidic acid phosphatase type 2/haloperoxidase" evidence="2">
    <location>
        <begin position="96"/>
        <end position="204"/>
    </location>
</feature>
<name>A0A401IH58_APHSA</name>
<evidence type="ECO:0000256" key="1">
    <source>
        <dbReference type="SAM" id="Phobius"/>
    </source>
</evidence>
<comment type="caution">
    <text evidence="3">The sequence shown here is derived from an EMBL/GenBank/DDBJ whole genome shotgun (WGS) entry which is preliminary data.</text>
</comment>
<keyword evidence="4" id="KW-1185">Reference proteome</keyword>
<protein>
    <recommendedName>
        <fullName evidence="2">Phosphatidic acid phosphatase type 2/haloperoxidase domain-containing protein</fullName>
    </recommendedName>
</protein>
<feature type="transmembrane region" description="Helical" evidence="1">
    <location>
        <begin position="65"/>
        <end position="87"/>
    </location>
</feature>
<dbReference type="InterPro" id="IPR000326">
    <property type="entry name" value="PAP2/HPO"/>
</dbReference>
<feature type="transmembrane region" description="Helical" evidence="1">
    <location>
        <begin position="94"/>
        <end position="116"/>
    </location>
</feature>
<dbReference type="OrthoDB" id="9789113at2"/>
<feature type="transmembrane region" description="Helical" evidence="1">
    <location>
        <begin position="189"/>
        <end position="207"/>
    </location>
</feature>
<dbReference type="EMBL" id="BDQK01000009">
    <property type="protein sequence ID" value="GBF80574.1"/>
    <property type="molecule type" value="Genomic_DNA"/>
</dbReference>
<dbReference type="AlphaFoldDB" id="A0A401IH58"/>
<dbReference type="Gene3D" id="1.20.144.10">
    <property type="entry name" value="Phosphatidic acid phosphatase type 2/haloperoxidase"/>
    <property type="match status" value="1"/>
</dbReference>
<keyword evidence="1" id="KW-0812">Transmembrane</keyword>
<evidence type="ECO:0000313" key="3">
    <source>
        <dbReference type="EMBL" id="GBF80574.1"/>
    </source>
</evidence>
<evidence type="ECO:0000259" key="2">
    <source>
        <dbReference type="SMART" id="SM00014"/>
    </source>
</evidence>
<dbReference type="RefSeq" id="WP_124972408.1">
    <property type="nucleotide sequence ID" value="NZ_BDQK01000009.1"/>
</dbReference>
<keyword evidence="1" id="KW-0472">Membrane</keyword>
<keyword evidence="1" id="KW-1133">Transmembrane helix</keyword>
<sequence>MKLNLRLYTLNKINKDLVFCLITFLLLVWLTLEVISGNLDAWDHAFLDWIRHFHHPSLMILARVSYFLGEAEVAVFVVLIALIFLCWKRLWNEAFVLGISSLGVLLLIDKILKPWFGRIRPAPGVIDVHGKSFPSGHISGNFMLYLFFAYLIAFYFPKWGIYAYIAATILAGMMGWASIYLNIHWLTDLIAGCGVAYLGFMFSITLLKRVEKKYRNS</sequence>
<feature type="transmembrane region" description="Helical" evidence="1">
    <location>
        <begin position="161"/>
        <end position="183"/>
    </location>
</feature>
<proteinExistence type="predicted"/>